<evidence type="ECO:0000313" key="1">
    <source>
        <dbReference type="EMBL" id="KKN85907.1"/>
    </source>
</evidence>
<sequence>MAEPNIDYDDLDYEQWAEIARLRRVVVVMESREAVAVKDSLFAQARVKEARVAARKARDAMIQALWPEPEQPPVPAVQEPGA</sequence>
<name>A0A0F9UEX4_9ZZZZ</name>
<gene>
    <name evidence="1" type="ORF">LCGC14_0273190</name>
</gene>
<protein>
    <submittedName>
        <fullName evidence="1">Uncharacterized protein</fullName>
    </submittedName>
</protein>
<comment type="caution">
    <text evidence="1">The sequence shown here is derived from an EMBL/GenBank/DDBJ whole genome shotgun (WGS) entry which is preliminary data.</text>
</comment>
<proteinExistence type="predicted"/>
<organism evidence="1">
    <name type="scientific">marine sediment metagenome</name>
    <dbReference type="NCBI Taxonomy" id="412755"/>
    <lineage>
        <taxon>unclassified sequences</taxon>
        <taxon>metagenomes</taxon>
        <taxon>ecological metagenomes</taxon>
    </lineage>
</organism>
<dbReference type="EMBL" id="LAZR01000153">
    <property type="protein sequence ID" value="KKN85907.1"/>
    <property type="molecule type" value="Genomic_DNA"/>
</dbReference>
<dbReference type="AlphaFoldDB" id="A0A0F9UEX4"/>
<reference evidence="1" key="1">
    <citation type="journal article" date="2015" name="Nature">
        <title>Complex archaea that bridge the gap between prokaryotes and eukaryotes.</title>
        <authorList>
            <person name="Spang A."/>
            <person name="Saw J.H."/>
            <person name="Jorgensen S.L."/>
            <person name="Zaremba-Niedzwiedzka K."/>
            <person name="Martijn J."/>
            <person name="Lind A.E."/>
            <person name="van Eijk R."/>
            <person name="Schleper C."/>
            <person name="Guy L."/>
            <person name="Ettema T.J."/>
        </authorList>
    </citation>
    <scope>NUCLEOTIDE SEQUENCE</scope>
</reference>
<accession>A0A0F9UEX4</accession>